<gene>
    <name evidence="3" type="ORF">CB0940_01089</name>
    <name evidence="4" type="ORF">RHO25_001121</name>
</gene>
<evidence type="ECO:0000313" key="3">
    <source>
        <dbReference type="EMBL" id="PIB01207.1"/>
    </source>
</evidence>
<evidence type="ECO:0000256" key="2">
    <source>
        <dbReference type="SAM" id="SignalP"/>
    </source>
</evidence>
<dbReference type="AlphaFoldDB" id="A0A2G5I8S3"/>
<dbReference type="GO" id="GO:0016255">
    <property type="term" value="P:attachment of GPI anchor to protein"/>
    <property type="evidence" value="ECO:0007669"/>
    <property type="project" value="InterPro"/>
</dbReference>
<evidence type="ECO:0000256" key="1">
    <source>
        <dbReference type="SAM" id="Phobius"/>
    </source>
</evidence>
<keyword evidence="6" id="KW-1185">Reference proteome</keyword>
<dbReference type="PANTHER" id="PTHR12959:SF11">
    <property type="entry name" value="GPI TRANSAMIDASE COMPONENT PIG-T"/>
    <property type="match status" value="1"/>
</dbReference>
<keyword evidence="1" id="KW-1133">Transmembrane helix</keyword>
<proteinExistence type="predicted"/>
<evidence type="ECO:0000313" key="6">
    <source>
        <dbReference type="Proteomes" id="UP001302367"/>
    </source>
</evidence>
<sequence length="622" mass="68868">MRLALSLLALPASLISAAYAAALADYSEHLHLRPLPGGALYAGFNFTASTTLADYDNQHFRFFPRSLAQILQYTHTTELHLRFALGRWDEESWGSRPRNGRREGGTGVELWAWMEGSSRDEAEERWSGLVNSLSGLFCASLNFIDQTKTIQPILTFEPEGPVLHRSSNLHLMHGMLPHEVVCTENLTPFLKLLPCKGKAGVSSLLDGHKVFDANWQTMSIDVRPRCSGEGQCSLEIDQTVDLVVDLERSMRPQDNPIPRPPPIEQIPCDESKPYNGHDTCYPKALQGDMEWSLSRIFGRPIQGSCALGLTQDTAEVSLEVPSSRQVEVTPSTAATSQHEGQWRSYRLSQNAEFDLSSPEQGISGPDQDHVELLHASRQITGYGQERGGMHTVIVNPYATPIRIVYLESLPWFLRPYMHTLRINGAETEKMYYTPAIDRRKGTHLELLLNVPANSTVQLTYDFEKAILRYTEYPPDANRGFDVPPAIIRVLPSSGEEADSFLRTTSLLLPLPTPDFSMPYNVIILTSTVIALGFGSIFNLLIRRFVLLEEVPKSPLAGLVSRIRAQIGKLRGQRAAPSISPSSPANMAPLGKLATASGSALDHDLGTLYSRKTGTRLVDANGR</sequence>
<dbReference type="InterPro" id="IPR007245">
    <property type="entry name" value="PIG-T"/>
</dbReference>
<accession>A0A2G5I8S3</accession>
<evidence type="ECO:0000313" key="4">
    <source>
        <dbReference type="EMBL" id="WPA96514.1"/>
    </source>
</evidence>
<dbReference type="PANTHER" id="PTHR12959">
    <property type="entry name" value="GPI TRANSAMIDASE COMPONENT PIG-T-RELATED"/>
    <property type="match status" value="1"/>
</dbReference>
<feature type="chain" id="PRO_5013781197" evidence="2">
    <location>
        <begin position="21"/>
        <end position="622"/>
    </location>
</feature>
<keyword evidence="1" id="KW-0812">Transmembrane</keyword>
<organism evidence="3 5">
    <name type="scientific">Cercospora beticola</name>
    <name type="common">Sugarbeet leaf spot fungus</name>
    <dbReference type="NCBI Taxonomy" id="122368"/>
    <lineage>
        <taxon>Eukaryota</taxon>
        <taxon>Fungi</taxon>
        <taxon>Dikarya</taxon>
        <taxon>Ascomycota</taxon>
        <taxon>Pezizomycotina</taxon>
        <taxon>Dothideomycetes</taxon>
        <taxon>Dothideomycetidae</taxon>
        <taxon>Mycosphaerellales</taxon>
        <taxon>Mycosphaerellaceae</taxon>
        <taxon>Cercospora</taxon>
    </lineage>
</organism>
<dbReference type="EMBL" id="CP134184">
    <property type="protein sequence ID" value="WPA96514.1"/>
    <property type="molecule type" value="Genomic_DNA"/>
</dbReference>
<feature type="transmembrane region" description="Helical" evidence="1">
    <location>
        <begin position="519"/>
        <end position="541"/>
    </location>
</feature>
<reference evidence="4 6" key="2">
    <citation type="submission" date="2023-09" db="EMBL/GenBank/DDBJ databases">
        <title>Complete-Gapless Cercospora beticola genome.</title>
        <authorList>
            <person name="Wyatt N.A."/>
            <person name="Spanner R.E."/>
            <person name="Bolton M.D."/>
        </authorList>
    </citation>
    <scope>NUCLEOTIDE SEQUENCE [LARGE SCALE GENOMIC DNA]</scope>
    <source>
        <strain evidence="4">Cb09-40</strain>
    </source>
</reference>
<dbReference type="Proteomes" id="UP000230605">
    <property type="component" value="Chromosome 1"/>
</dbReference>
<evidence type="ECO:0000313" key="5">
    <source>
        <dbReference type="Proteomes" id="UP000230605"/>
    </source>
</evidence>
<dbReference type="Proteomes" id="UP001302367">
    <property type="component" value="Chromosome 1"/>
</dbReference>
<name>A0A2G5I8S3_CERBT</name>
<dbReference type="OrthoDB" id="331263at2759"/>
<dbReference type="GO" id="GO:0042765">
    <property type="term" value="C:GPI-anchor transamidase complex"/>
    <property type="evidence" value="ECO:0007669"/>
    <property type="project" value="InterPro"/>
</dbReference>
<keyword evidence="1" id="KW-0472">Membrane</keyword>
<keyword evidence="2" id="KW-0732">Signal</keyword>
<protein>
    <submittedName>
        <fullName evidence="3">GPI transamidase component GPI16</fullName>
    </submittedName>
</protein>
<dbReference type="Pfam" id="PF04113">
    <property type="entry name" value="Gpi16"/>
    <property type="match status" value="1"/>
</dbReference>
<dbReference type="EMBL" id="LKMD01000100">
    <property type="protein sequence ID" value="PIB01207.1"/>
    <property type="molecule type" value="Genomic_DNA"/>
</dbReference>
<reference evidence="3 5" key="1">
    <citation type="submission" date="2015-10" db="EMBL/GenBank/DDBJ databases">
        <title>The cercosporin biosynthetic gene cluster was horizontally transferred to several fungal lineages and shown to be expanded in Cercospora beticola based on microsynteny with recipient genomes.</title>
        <authorList>
            <person name="De Jonge R."/>
            <person name="Ebert M.K."/>
            <person name="Suttle J.C."/>
            <person name="Jurick Ii W.M."/>
            <person name="Secor G.A."/>
            <person name="Thomma B.P."/>
            <person name="Van De Peer Y."/>
            <person name="Bolton M.D."/>
        </authorList>
    </citation>
    <scope>NUCLEOTIDE SEQUENCE [LARGE SCALE GENOMIC DNA]</scope>
    <source>
        <strain evidence="3 5">09-40</strain>
    </source>
</reference>
<feature type="signal peptide" evidence="2">
    <location>
        <begin position="1"/>
        <end position="20"/>
    </location>
</feature>